<protein>
    <submittedName>
        <fullName evidence="2">Uncharacterized protein</fullName>
    </submittedName>
</protein>
<evidence type="ECO:0000313" key="3">
    <source>
        <dbReference type="Proteomes" id="UP001604336"/>
    </source>
</evidence>
<reference evidence="3" key="1">
    <citation type="submission" date="2024-07" db="EMBL/GenBank/DDBJ databases">
        <title>Two chromosome-level genome assemblies of Korean endemic species Abeliophyllum distichum and Forsythia ovata (Oleaceae).</title>
        <authorList>
            <person name="Jang H."/>
        </authorList>
    </citation>
    <scope>NUCLEOTIDE SEQUENCE [LARGE SCALE GENOMIC DNA]</scope>
</reference>
<dbReference type="EMBL" id="JBFOLK010000009">
    <property type="protein sequence ID" value="KAL2486028.1"/>
    <property type="molecule type" value="Genomic_DNA"/>
</dbReference>
<organism evidence="2 3">
    <name type="scientific">Abeliophyllum distichum</name>
    <dbReference type="NCBI Taxonomy" id="126358"/>
    <lineage>
        <taxon>Eukaryota</taxon>
        <taxon>Viridiplantae</taxon>
        <taxon>Streptophyta</taxon>
        <taxon>Embryophyta</taxon>
        <taxon>Tracheophyta</taxon>
        <taxon>Spermatophyta</taxon>
        <taxon>Magnoliopsida</taxon>
        <taxon>eudicotyledons</taxon>
        <taxon>Gunneridae</taxon>
        <taxon>Pentapetalae</taxon>
        <taxon>asterids</taxon>
        <taxon>lamiids</taxon>
        <taxon>Lamiales</taxon>
        <taxon>Oleaceae</taxon>
        <taxon>Forsythieae</taxon>
        <taxon>Abeliophyllum</taxon>
    </lineage>
</organism>
<accession>A0ABD1RCD3</accession>
<name>A0ABD1RCD3_9LAMI</name>
<dbReference type="AlphaFoldDB" id="A0ABD1RCD3"/>
<keyword evidence="3" id="KW-1185">Reference proteome</keyword>
<evidence type="ECO:0000256" key="1">
    <source>
        <dbReference type="SAM" id="MobiDB-lite"/>
    </source>
</evidence>
<proteinExistence type="predicted"/>
<dbReference type="CDD" id="cd00303">
    <property type="entry name" value="retropepsin_like"/>
    <property type="match status" value="1"/>
</dbReference>
<sequence>MDRNSYPFWLNELCRKRYQDARGERKRAETGQRERGRSRERKNTLRVGRPERNQLVLPVQPLIRTGKIDPITFTSTDATRVHFPHDDTLVVRIVVAKNGLEKMLVDDGSSVNIIYGTTYDKMDIETPLISATDPIYGYTGESIIPRGTIILMTKIGESPTAIRTPIEYLVVDKSSSYQCVLGRPAFINLGTVTHTKFLCMKFSTDRRIATVRENQSESRACYTNAMKKFMDREVNVVDVEMKETPSDP</sequence>
<dbReference type="PANTHER" id="PTHR33240:SF15">
    <property type="entry name" value="GAG-PRO-LIKE PROTEIN"/>
    <property type="match status" value="1"/>
</dbReference>
<feature type="region of interest" description="Disordered" evidence="1">
    <location>
        <begin position="20"/>
        <end position="50"/>
    </location>
</feature>
<dbReference type="PANTHER" id="PTHR33240">
    <property type="entry name" value="OS08G0508500 PROTEIN"/>
    <property type="match status" value="1"/>
</dbReference>
<comment type="caution">
    <text evidence="2">The sequence shown here is derived from an EMBL/GenBank/DDBJ whole genome shotgun (WGS) entry which is preliminary data.</text>
</comment>
<dbReference type="Proteomes" id="UP001604336">
    <property type="component" value="Unassembled WGS sequence"/>
</dbReference>
<evidence type="ECO:0000313" key="2">
    <source>
        <dbReference type="EMBL" id="KAL2486028.1"/>
    </source>
</evidence>
<gene>
    <name evidence="2" type="ORF">Adt_30784</name>
</gene>